<evidence type="ECO:0000313" key="22">
    <source>
        <dbReference type="Proteomes" id="UP000261540"/>
    </source>
</evidence>
<keyword evidence="16" id="KW-0407">Ion channel</keyword>
<dbReference type="Pfam" id="PF12796">
    <property type="entry name" value="Ank_2"/>
    <property type="match status" value="2"/>
</dbReference>
<keyword evidence="9" id="KW-0677">Repeat</keyword>
<evidence type="ECO:0000313" key="21">
    <source>
        <dbReference type="Ensembl" id="ENSPKIP00000010227.1"/>
    </source>
</evidence>
<dbReference type="GO" id="GO:0070317">
    <property type="term" value="P:negative regulation of G0 to G1 transition"/>
    <property type="evidence" value="ECO:0007669"/>
    <property type="project" value="Ensembl"/>
</dbReference>
<feature type="transmembrane region" description="Helical" evidence="19">
    <location>
        <begin position="490"/>
        <end position="512"/>
    </location>
</feature>
<dbReference type="KEGG" id="pki:111833963"/>
<evidence type="ECO:0000256" key="3">
    <source>
        <dbReference type="ARBA" id="ARBA00022475"/>
    </source>
</evidence>
<accession>A0A3B3QUD9</accession>
<organism evidence="21 22">
    <name type="scientific">Paramormyrops kingsleyae</name>
    <dbReference type="NCBI Taxonomy" id="1676925"/>
    <lineage>
        <taxon>Eukaryota</taxon>
        <taxon>Metazoa</taxon>
        <taxon>Chordata</taxon>
        <taxon>Craniata</taxon>
        <taxon>Vertebrata</taxon>
        <taxon>Euteleostomi</taxon>
        <taxon>Actinopterygii</taxon>
        <taxon>Neopterygii</taxon>
        <taxon>Teleostei</taxon>
        <taxon>Osteoglossocephala</taxon>
        <taxon>Osteoglossomorpha</taxon>
        <taxon>Osteoglossiformes</taxon>
        <taxon>Mormyridae</taxon>
        <taxon>Paramormyrops</taxon>
    </lineage>
</organism>
<feature type="transmembrane region" description="Helical" evidence="19">
    <location>
        <begin position="451"/>
        <end position="469"/>
    </location>
</feature>
<evidence type="ECO:0000256" key="17">
    <source>
        <dbReference type="ARBA" id="ARBA00036634"/>
    </source>
</evidence>
<dbReference type="InterPro" id="IPR002110">
    <property type="entry name" value="Ankyrin_rpt"/>
</dbReference>
<dbReference type="GO" id="GO:0005516">
    <property type="term" value="F:calmodulin binding"/>
    <property type="evidence" value="ECO:0007669"/>
    <property type="project" value="UniProtKB-KW"/>
</dbReference>
<evidence type="ECO:0000256" key="16">
    <source>
        <dbReference type="ARBA" id="ARBA00023303"/>
    </source>
</evidence>
<dbReference type="PANTHER" id="PTHR10582:SF25">
    <property type="entry name" value="TRANSIENT RECEPTOR POTENTIAL CATION CHANNEL SUBFAMILY V MEMBER 6"/>
    <property type="match status" value="1"/>
</dbReference>
<dbReference type="PANTHER" id="PTHR10582">
    <property type="entry name" value="TRANSIENT RECEPTOR POTENTIAL ION CHANNEL PROTEIN"/>
    <property type="match status" value="1"/>
</dbReference>
<evidence type="ECO:0000256" key="7">
    <source>
        <dbReference type="ARBA" id="ARBA00022692"/>
    </source>
</evidence>
<keyword evidence="3" id="KW-1003">Cell membrane</keyword>
<dbReference type="InterPro" id="IPR005821">
    <property type="entry name" value="Ion_trans_dom"/>
</dbReference>
<dbReference type="GO" id="GO:0042539">
    <property type="term" value="P:hypotonic salinity response"/>
    <property type="evidence" value="ECO:0007669"/>
    <property type="project" value="Ensembl"/>
</dbReference>
<protein>
    <submittedName>
        <fullName evidence="21">Transient receptor potential cation channel, subfamily V, member 6</fullName>
    </submittedName>
</protein>
<feature type="domain" description="Ion transport" evidence="20">
    <location>
        <begin position="407"/>
        <end position="589"/>
    </location>
</feature>
<keyword evidence="5" id="KW-0109">Calcium transport</keyword>
<evidence type="ECO:0000256" key="2">
    <source>
        <dbReference type="ARBA" id="ARBA00022448"/>
    </source>
</evidence>
<dbReference type="GO" id="GO:0046872">
    <property type="term" value="F:metal ion binding"/>
    <property type="evidence" value="ECO:0007669"/>
    <property type="project" value="UniProtKB-KW"/>
</dbReference>
<proteinExistence type="predicted"/>
<evidence type="ECO:0000256" key="13">
    <source>
        <dbReference type="ARBA" id="ARBA00023043"/>
    </source>
</evidence>
<dbReference type="OrthoDB" id="533508at2759"/>
<evidence type="ECO:0000259" key="20">
    <source>
        <dbReference type="Pfam" id="PF00520"/>
    </source>
</evidence>
<dbReference type="GO" id="GO:0055074">
    <property type="term" value="P:calcium ion homeostasis"/>
    <property type="evidence" value="ECO:0007669"/>
    <property type="project" value="Ensembl"/>
</dbReference>
<reference evidence="21" key="1">
    <citation type="submission" date="2025-08" db="UniProtKB">
        <authorList>
            <consortium name="Ensembl"/>
        </authorList>
    </citation>
    <scope>IDENTIFICATION</scope>
</reference>
<comment type="subcellular location">
    <subcellularLocation>
        <location evidence="1">Cell membrane</location>
        <topology evidence="1">Multi-pass membrane protein</topology>
    </subcellularLocation>
</comment>
<dbReference type="GO" id="GO:0045893">
    <property type="term" value="P:positive regulation of DNA-templated transcription"/>
    <property type="evidence" value="ECO:0007669"/>
    <property type="project" value="Ensembl"/>
</dbReference>
<dbReference type="PROSITE" id="PS50297">
    <property type="entry name" value="ANK_REP_REGION"/>
    <property type="match status" value="1"/>
</dbReference>
<comment type="catalytic activity">
    <reaction evidence="17">
        <text>Ca(2+)(in) = Ca(2+)(out)</text>
        <dbReference type="Rhea" id="RHEA:29671"/>
        <dbReference type="ChEBI" id="CHEBI:29108"/>
    </reaction>
</comment>
<dbReference type="CTD" id="55503"/>
<sequence length="711" mass="80563">MSPPLARVALSELSHRWGQLRFRLKNRKAWAQMVDETFMLQSQRVNDIPLFFAAHENDVGSIKKLLKCPSTDVFERGALGETALHVAAFADHLQASVAIMEEVPVLINEPITSDLYQGLTALHIAVLNQNLDLVNQLIAKGADVATPRVTGIYFRKRRGGLLYYGEHIVSFAACVGNEEILNALINAGANIRAQDTFGNTVLHILAMQNSKDSVTKVIDIFLASDKELNRDIPLYRQTNYRGLTPLKAAAKDGNILVFQHLVKSRRLSQWTLGPLDSYLYDLTEFDSYGDEFSVLENVVVSQKKEARKVLDLPPAKQLIDLKWKLYGKHYFRFLALLYHLYMGIFTLCCVYRPLKPVPENYTQDNTIYIPKTLDESYLTYADQLRLVGEMISVLGAFIILVLEIPDIMRIGPKQYFGRSVLGGPFHVTLISYSCLVLLICLLRVADLPGQDNVMSLSLILGWCNIMYFARGFQMLGPYMIMVQKILCGDVVRFIWLITVTLLACTTAMWMVYMTQDPTKVPSFHSFGVTLFSEFEVSLGLVDLIVDNSQPNPPIVYVLHVVFSLVCSLLIMNLLISMMGDTHWKVTQERDELWKTQLVATILMLERRLPRCLWPRMGVNGADYNLGDCWYLRVEEKNEKERKKTHHSNSNLFLNNSGKKEQVSSLEDIVCKAKPIILGGGGRRGGKRHWQALKASYEAQKQKEAKTKMNLP</sequence>
<dbReference type="GO" id="GO:0005886">
    <property type="term" value="C:plasma membrane"/>
    <property type="evidence" value="ECO:0007669"/>
    <property type="project" value="UniProtKB-SubCell"/>
</dbReference>
<reference evidence="21" key="2">
    <citation type="submission" date="2025-09" db="UniProtKB">
        <authorList>
            <consortium name="Ensembl"/>
        </authorList>
    </citation>
    <scope>IDENTIFICATION</scope>
</reference>
<evidence type="ECO:0000256" key="10">
    <source>
        <dbReference type="ARBA" id="ARBA00022837"/>
    </source>
</evidence>
<dbReference type="AlphaFoldDB" id="A0A3B3QUD9"/>
<evidence type="ECO:0000256" key="8">
    <source>
        <dbReference type="ARBA" id="ARBA00022723"/>
    </source>
</evidence>
<evidence type="ECO:0000256" key="6">
    <source>
        <dbReference type="ARBA" id="ARBA00022673"/>
    </source>
</evidence>
<feature type="transmembrane region" description="Helical" evidence="19">
    <location>
        <begin position="425"/>
        <end position="445"/>
    </location>
</feature>
<dbReference type="InterPro" id="IPR008344">
    <property type="entry name" value="TRPV5/TRPV6"/>
</dbReference>
<dbReference type="Gene3D" id="1.25.40.20">
    <property type="entry name" value="Ankyrin repeat-containing domain"/>
    <property type="match status" value="1"/>
</dbReference>
<dbReference type="Ensembl" id="ENSPKIT00000034352.1">
    <property type="protein sequence ID" value="ENSPKIP00000010227.1"/>
    <property type="gene ID" value="ENSPKIG00000025030.1"/>
</dbReference>
<dbReference type="Pfam" id="PF00520">
    <property type="entry name" value="Ion_trans"/>
    <property type="match status" value="1"/>
</dbReference>
<dbReference type="STRING" id="1676925.ENSPKIP00000010227"/>
<keyword evidence="15 19" id="KW-0472">Membrane</keyword>
<keyword evidence="10" id="KW-0106">Calcium</keyword>
<dbReference type="SMART" id="SM00248">
    <property type="entry name" value="ANK"/>
    <property type="match status" value="6"/>
</dbReference>
<evidence type="ECO:0000256" key="4">
    <source>
        <dbReference type="ARBA" id="ARBA00022553"/>
    </source>
</evidence>
<evidence type="ECO:0000256" key="12">
    <source>
        <dbReference type="ARBA" id="ARBA00022989"/>
    </source>
</evidence>
<name>A0A3B3QUD9_9TELE</name>
<evidence type="ECO:0000256" key="18">
    <source>
        <dbReference type="PROSITE-ProRule" id="PRU00023"/>
    </source>
</evidence>
<dbReference type="GeneTree" id="ENSGT00940000156687"/>
<evidence type="ECO:0000256" key="9">
    <source>
        <dbReference type="ARBA" id="ARBA00022737"/>
    </source>
</evidence>
<keyword evidence="2" id="KW-0813">Transport</keyword>
<feature type="repeat" description="ANK" evidence="18">
    <location>
        <begin position="117"/>
        <end position="149"/>
    </location>
</feature>
<keyword evidence="22" id="KW-1185">Reference proteome</keyword>
<feature type="repeat" description="ANK" evidence="18">
    <location>
        <begin position="164"/>
        <end position="196"/>
    </location>
</feature>
<evidence type="ECO:0000256" key="11">
    <source>
        <dbReference type="ARBA" id="ARBA00022860"/>
    </source>
</evidence>
<keyword evidence="11" id="KW-0112">Calmodulin-binding</keyword>
<keyword evidence="13 18" id="KW-0040">ANK repeat</keyword>
<evidence type="ECO:0000256" key="15">
    <source>
        <dbReference type="ARBA" id="ARBA00023136"/>
    </source>
</evidence>
<keyword evidence="14" id="KW-0406">Ion transport</keyword>
<dbReference type="GO" id="GO:0005262">
    <property type="term" value="F:calcium channel activity"/>
    <property type="evidence" value="ECO:0007669"/>
    <property type="project" value="UniProtKB-KW"/>
</dbReference>
<evidence type="ECO:0000256" key="1">
    <source>
        <dbReference type="ARBA" id="ARBA00004651"/>
    </source>
</evidence>
<dbReference type="GO" id="GO:0098703">
    <property type="term" value="P:calcium ion import across plasma membrane"/>
    <property type="evidence" value="ECO:0007669"/>
    <property type="project" value="TreeGrafter"/>
</dbReference>
<dbReference type="Proteomes" id="UP000261540">
    <property type="component" value="Unplaced"/>
</dbReference>
<dbReference type="SUPFAM" id="SSF48403">
    <property type="entry name" value="Ankyrin repeat"/>
    <property type="match status" value="1"/>
</dbReference>
<feature type="transmembrane region" description="Helical" evidence="19">
    <location>
        <begin position="386"/>
        <end position="404"/>
    </location>
</feature>
<evidence type="ECO:0000256" key="14">
    <source>
        <dbReference type="ARBA" id="ARBA00023065"/>
    </source>
</evidence>
<keyword evidence="4" id="KW-0597">Phosphoprotein</keyword>
<dbReference type="PRINTS" id="PR01765">
    <property type="entry name" value="ECACCHANNEL"/>
</dbReference>
<keyword evidence="8" id="KW-0479">Metal-binding</keyword>
<keyword evidence="12 19" id="KW-1133">Transmembrane helix</keyword>
<dbReference type="InterPro" id="IPR036770">
    <property type="entry name" value="Ankyrin_rpt-contain_sf"/>
</dbReference>
<evidence type="ECO:0000256" key="5">
    <source>
        <dbReference type="ARBA" id="ARBA00022568"/>
    </source>
</evidence>
<dbReference type="GO" id="GO:0051592">
    <property type="term" value="P:response to calcium ion"/>
    <property type="evidence" value="ECO:0007669"/>
    <property type="project" value="Ensembl"/>
</dbReference>
<dbReference type="InterPro" id="IPR024862">
    <property type="entry name" value="TRPV"/>
</dbReference>
<dbReference type="PROSITE" id="PS50088">
    <property type="entry name" value="ANK_REPEAT"/>
    <property type="match status" value="2"/>
</dbReference>
<feature type="transmembrane region" description="Helical" evidence="19">
    <location>
        <begin position="554"/>
        <end position="575"/>
    </location>
</feature>
<keyword evidence="7 19" id="KW-0812">Transmembrane</keyword>
<dbReference type="CDD" id="cd22192">
    <property type="entry name" value="TRPV5-6"/>
    <property type="match status" value="1"/>
</dbReference>
<feature type="transmembrane region" description="Helical" evidence="19">
    <location>
        <begin position="330"/>
        <end position="354"/>
    </location>
</feature>
<keyword evidence="6" id="KW-0107">Calcium channel</keyword>
<evidence type="ECO:0000256" key="19">
    <source>
        <dbReference type="SAM" id="Phobius"/>
    </source>
</evidence>